<dbReference type="PANTHER" id="PTHR43433">
    <property type="entry name" value="HYDROLASE, ALPHA/BETA FOLD FAMILY PROTEIN"/>
    <property type="match status" value="1"/>
</dbReference>
<dbReference type="RefSeq" id="WP_203964092.1">
    <property type="nucleotide sequence ID" value="NZ_AP023355.1"/>
</dbReference>
<gene>
    <name evidence="2" type="ORF">Athai_54810</name>
</gene>
<dbReference type="SUPFAM" id="SSF53474">
    <property type="entry name" value="alpha/beta-Hydrolases"/>
    <property type="match status" value="1"/>
</dbReference>
<accession>A0A7R7DUC8</accession>
<dbReference type="GO" id="GO:0003824">
    <property type="term" value="F:catalytic activity"/>
    <property type="evidence" value="ECO:0007669"/>
    <property type="project" value="UniProtKB-ARBA"/>
</dbReference>
<dbReference type="InterPro" id="IPR000073">
    <property type="entry name" value="AB_hydrolase_1"/>
</dbReference>
<name>A0A7R7DUC8_9ACTN</name>
<dbReference type="Proteomes" id="UP000611640">
    <property type="component" value="Chromosome"/>
</dbReference>
<keyword evidence="3" id="KW-1185">Reference proteome</keyword>
<evidence type="ECO:0000259" key="1">
    <source>
        <dbReference type="Pfam" id="PF00561"/>
    </source>
</evidence>
<dbReference type="Pfam" id="PF00561">
    <property type="entry name" value="Abhydrolase_1"/>
    <property type="match status" value="1"/>
</dbReference>
<dbReference type="AlphaFoldDB" id="A0A7R7DUC8"/>
<dbReference type="Gene3D" id="3.40.50.1820">
    <property type="entry name" value="alpha/beta hydrolase"/>
    <property type="match status" value="1"/>
</dbReference>
<dbReference type="PANTHER" id="PTHR43433:SF3">
    <property type="entry name" value="NON-HEME CHLOROPEROXIDASE"/>
    <property type="match status" value="1"/>
</dbReference>
<evidence type="ECO:0000313" key="3">
    <source>
        <dbReference type="Proteomes" id="UP000611640"/>
    </source>
</evidence>
<dbReference type="InterPro" id="IPR050471">
    <property type="entry name" value="AB_hydrolase"/>
</dbReference>
<sequence length="273" mass="29402">MPFVTATDGTRLAYEEYGVGAPLVFIAGWALSADMWEHQVPRFVAEGYRCVMLDRRGHARSERPSGGYDLDSLSDDIHTLLTALDLRDVTIVGHSFGGVEVAHYLARHGSGRIARAVLLAACLPSLKRSAANPDGVPPEAVALTMAELRADRPKWLTKSAQAYFATHLFNDVSPALIDDTVRQCLNVAPMAAFAVQEECLNAAHEDTLPDIDVPVLVLHGAADTSAPVHFTGRRTAAAIPGCVYREYPTAGHGLYVTHADAVNTDILDFVKAS</sequence>
<protein>
    <submittedName>
        <fullName evidence="2">Arylesterase</fullName>
    </submittedName>
</protein>
<dbReference type="InterPro" id="IPR029058">
    <property type="entry name" value="AB_hydrolase_fold"/>
</dbReference>
<dbReference type="PRINTS" id="PR00111">
    <property type="entry name" value="ABHYDROLASE"/>
</dbReference>
<dbReference type="KEGG" id="atl:Athai_54810"/>
<proteinExistence type="predicted"/>
<feature type="domain" description="AB hydrolase-1" evidence="1">
    <location>
        <begin position="22"/>
        <end position="258"/>
    </location>
</feature>
<dbReference type="EMBL" id="AP023355">
    <property type="protein sequence ID" value="BCJ37978.1"/>
    <property type="molecule type" value="Genomic_DNA"/>
</dbReference>
<evidence type="ECO:0000313" key="2">
    <source>
        <dbReference type="EMBL" id="BCJ37978.1"/>
    </source>
</evidence>
<reference evidence="2 3" key="1">
    <citation type="submission" date="2020-08" db="EMBL/GenBank/DDBJ databases">
        <title>Whole genome shotgun sequence of Actinocatenispora thailandica NBRC 105041.</title>
        <authorList>
            <person name="Komaki H."/>
            <person name="Tamura T."/>
        </authorList>
    </citation>
    <scope>NUCLEOTIDE SEQUENCE [LARGE SCALE GENOMIC DNA]</scope>
    <source>
        <strain evidence="2 3">NBRC 105041</strain>
    </source>
</reference>
<organism evidence="2 3">
    <name type="scientific">Actinocatenispora thailandica</name>
    <dbReference type="NCBI Taxonomy" id="227318"/>
    <lineage>
        <taxon>Bacteria</taxon>
        <taxon>Bacillati</taxon>
        <taxon>Actinomycetota</taxon>
        <taxon>Actinomycetes</taxon>
        <taxon>Micromonosporales</taxon>
        <taxon>Micromonosporaceae</taxon>
        <taxon>Actinocatenispora</taxon>
    </lineage>
</organism>